<dbReference type="KEGG" id="hlm:DV707_00625"/>
<evidence type="ECO:0000256" key="1">
    <source>
        <dbReference type="SAM" id="MobiDB-lite"/>
    </source>
</evidence>
<dbReference type="PANTHER" id="PTHR40082">
    <property type="entry name" value="BLR5956 PROTEIN"/>
    <property type="match status" value="1"/>
</dbReference>
<dbReference type="InterPro" id="IPR039793">
    <property type="entry name" value="UROS/Hem4"/>
</dbReference>
<evidence type="ECO:0000259" key="2">
    <source>
        <dbReference type="Pfam" id="PF02602"/>
    </source>
</evidence>
<evidence type="ECO:0000313" key="6">
    <source>
        <dbReference type="Proteomes" id="UP000296733"/>
    </source>
</evidence>
<dbReference type="InterPro" id="IPR036108">
    <property type="entry name" value="4pyrrol_syn_uPrphyn_synt_sf"/>
</dbReference>
<dbReference type="Gene3D" id="3.40.50.10090">
    <property type="match status" value="2"/>
</dbReference>
<keyword evidence="3" id="KW-0456">Lyase</keyword>
<dbReference type="EMBL" id="FNVN01000001">
    <property type="protein sequence ID" value="SEG04512.1"/>
    <property type="molecule type" value="Genomic_DNA"/>
</dbReference>
<dbReference type="NCBIfam" id="NF004587">
    <property type="entry name" value="PRK05928.2-5"/>
    <property type="match status" value="1"/>
</dbReference>
<dbReference type="PANTHER" id="PTHR40082:SF1">
    <property type="entry name" value="BLR5956 PROTEIN"/>
    <property type="match status" value="1"/>
</dbReference>
<reference evidence="3 6" key="2">
    <citation type="journal article" date="2019" name="Nat. Commun.">
        <title>A new type of DNA phosphorothioation-based antiviral system in archaea.</title>
        <authorList>
            <person name="Xiong L."/>
            <person name="Liu S."/>
            <person name="Chen S."/>
            <person name="Xiao Y."/>
            <person name="Zhu B."/>
            <person name="Gao Y."/>
            <person name="Zhang Y."/>
            <person name="Chen B."/>
            <person name="Luo J."/>
            <person name="Deng Z."/>
            <person name="Chen X."/>
            <person name="Wang L."/>
            <person name="Chen S."/>
        </authorList>
    </citation>
    <scope>NUCLEOTIDE SEQUENCE [LARGE SCALE GENOMIC DNA]</scope>
    <source>
        <strain evidence="3 6">CGMCC 1.10331</strain>
    </source>
</reference>
<accession>A0A1H5WYC1</accession>
<keyword evidence="5" id="KW-1185">Reference proteome</keyword>
<dbReference type="GO" id="GO:0006780">
    <property type="term" value="P:uroporphyrinogen III biosynthetic process"/>
    <property type="evidence" value="ECO:0007669"/>
    <property type="project" value="InterPro"/>
</dbReference>
<feature type="domain" description="Tetrapyrrole biosynthesis uroporphyrinogen III synthase" evidence="2">
    <location>
        <begin position="102"/>
        <end position="301"/>
    </location>
</feature>
<sequence>MTREVRVAVFRPDDERMARAVELLDSLGAVPVPDPMLAVEPTGAIPGGRDGDDPDTDRSATDSDTDRSATDSDTDRSATDSDTDRSATDSDTDRSATDSDTDRSATDSDTDRSATDPDVVVLTSKTGVELLADADWTPGDALLACIGPRTAESAREAGWTVDVVPEEYTSAGLVAALEGDVDGRTVEVARSDHGSDVLLDGLREAGADVRETVLYRLVRPEGSGQSSVMAAGGELDAVCFTSSLTVENFLAAADERGVREAAVAGLNRAVVGVIGAPTRETAEGHGIRVDVVPENATFEELATAVVEEAAPTYHE</sequence>
<feature type="region of interest" description="Disordered" evidence="1">
    <location>
        <begin position="26"/>
        <end position="118"/>
    </location>
</feature>
<gene>
    <name evidence="3" type="ORF">DV707_00625</name>
    <name evidence="4" type="ORF">SAMN04488133_1438</name>
</gene>
<protein>
    <submittedName>
        <fullName evidence="4">Uroporphyrinogen-III synthase</fullName>
        <ecNumber evidence="3">4.2.1.75</ecNumber>
    </submittedName>
</protein>
<dbReference type="EC" id="4.2.1.75" evidence="3"/>
<dbReference type="CDD" id="cd06578">
    <property type="entry name" value="HemD"/>
    <property type="match status" value="1"/>
</dbReference>
<dbReference type="GeneID" id="39856546"/>
<evidence type="ECO:0000313" key="4">
    <source>
        <dbReference type="EMBL" id="SEG04512.1"/>
    </source>
</evidence>
<dbReference type="AlphaFoldDB" id="A0A1H5WYC1"/>
<feature type="compositionally biased region" description="Basic and acidic residues" evidence="1">
    <location>
        <begin position="56"/>
        <end position="115"/>
    </location>
</feature>
<reference evidence="4 5" key="1">
    <citation type="submission" date="2016-10" db="EMBL/GenBank/DDBJ databases">
        <authorList>
            <person name="de Groot N.N."/>
        </authorList>
    </citation>
    <scope>NUCLEOTIDE SEQUENCE [LARGE SCALE GENOMIC DNA]</scope>
    <source>
        <strain evidence="4 5">CGMCC 1.10331</strain>
    </source>
</reference>
<dbReference type="RefSeq" id="WP_103991101.1">
    <property type="nucleotide sequence ID" value="NZ_CP031311.1"/>
</dbReference>
<evidence type="ECO:0000313" key="5">
    <source>
        <dbReference type="Proteomes" id="UP000236740"/>
    </source>
</evidence>
<name>A0A1H5WYC1_9EURY</name>
<organism evidence="4 5">
    <name type="scientific">Halobellus limi</name>
    <dbReference type="NCBI Taxonomy" id="699433"/>
    <lineage>
        <taxon>Archaea</taxon>
        <taxon>Methanobacteriati</taxon>
        <taxon>Methanobacteriota</taxon>
        <taxon>Stenosarchaea group</taxon>
        <taxon>Halobacteria</taxon>
        <taxon>Halobacteriales</taxon>
        <taxon>Haloferacaceae</taxon>
        <taxon>Halobellus</taxon>
    </lineage>
</organism>
<dbReference type="GO" id="GO:0004852">
    <property type="term" value="F:uroporphyrinogen-III synthase activity"/>
    <property type="evidence" value="ECO:0007669"/>
    <property type="project" value="UniProtKB-EC"/>
</dbReference>
<dbReference type="EMBL" id="CP031311">
    <property type="protein sequence ID" value="QCC46301.1"/>
    <property type="molecule type" value="Genomic_DNA"/>
</dbReference>
<dbReference type="SUPFAM" id="SSF69618">
    <property type="entry name" value="HemD-like"/>
    <property type="match status" value="1"/>
</dbReference>
<dbReference type="Proteomes" id="UP000236740">
    <property type="component" value="Unassembled WGS sequence"/>
</dbReference>
<proteinExistence type="predicted"/>
<dbReference type="Pfam" id="PF02602">
    <property type="entry name" value="HEM4"/>
    <property type="match status" value="1"/>
</dbReference>
<dbReference type="InterPro" id="IPR003754">
    <property type="entry name" value="4pyrrol_synth_uPrphyn_synth"/>
</dbReference>
<evidence type="ECO:0000313" key="3">
    <source>
        <dbReference type="EMBL" id="QCC46301.1"/>
    </source>
</evidence>
<dbReference type="Proteomes" id="UP000296733">
    <property type="component" value="Chromosome"/>
</dbReference>